<dbReference type="Proteomes" id="UP001174934">
    <property type="component" value="Unassembled WGS sequence"/>
</dbReference>
<reference evidence="1" key="1">
    <citation type="submission" date="2023-06" db="EMBL/GenBank/DDBJ databases">
        <title>Genome-scale phylogeny and comparative genomics of the fungal order Sordariales.</title>
        <authorList>
            <consortium name="Lawrence Berkeley National Laboratory"/>
            <person name="Hensen N."/>
            <person name="Bonometti L."/>
            <person name="Westerberg I."/>
            <person name="Brannstrom I.O."/>
            <person name="Guillou S."/>
            <person name="Cros-Aarteil S."/>
            <person name="Calhoun S."/>
            <person name="Haridas S."/>
            <person name="Kuo A."/>
            <person name="Mondo S."/>
            <person name="Pangilinan J."/>
            <person name="Riley R."/>
            <person name="LaButti K."/>
            <person name="Andreopoulos B."/>
            <person name="Lipzen A."/>
            <person name="Chen C."/>
            <person name="Yanf M."/>
            <person name="Daum C."/>
            <person name="Ng V."/>
            <person name="Clum A."/>
            <person name="Steindorff A."/>
            <person name="Ohm R."/>
            <person name="Martin F."/>
            <person name="Silar P."/>
            <person name="Natvig D."/>
            <person name="Lalanne C."/>
            <person name="Gautier V."/>
            <person name="Ament-velasquez S.L."/>
            <person name="Kruys A."/>
            <person name="Hutchinson M.I."/>
            <person name="Powell A.J."/>
            <person name="Barry K."/>
            <person name="Miller A.N."/>
            <person name="Grigoriev I.V."/>
            <person name="Debuchy R."/>
            <person name="Gladieux P."/>
            <person name="Thoren M.H."/>
            <person name="Johannesson H."/>
        </authorList>
    </citation>
    <scope>NUCLEOTIDE SEQUENCE</scope>
    <source>
        <strain evidence="1">SMH3391-2</strain>
    </source>
</reference>
<comment type="caution">
    <text evidence="1">The sequence shown here is derived from an EMBL/GenBank/DDBJ whole genome shotgun (WGS) entry which is preliminary data.</text>
</comment>
<proteinExistence type="predicted"/>
<name>A0AA39XBP6_9PEZI</name>
<organism evidence="1 2">
    <name type="scientific">Bombardia bombarda</name>
    <dbReference type="NCBI Taxonomy" id="252184"/>
    <lineage>
        <taxon>Eukaryota</taxon>
        <taxon>Fungi</taxon>
        <taxon>Dikarya</taxon>
        <taxon>Ascomycota</taxon>
        <taxon>Pezizomycotina</taxon>
        <taxon>Sordariomycetes</taxon>
        <taxon>Sordariomycetidae</taxon>
        <taxon>Sordariales</taxon>
        <taxon>Lasiosphaeriaceae</taxon>
        <taxon>Bombardia</taxon>
    </lineage>
</organism>
<dbReference type="AlphaFoldDB" id="A0AA39XBP6"/>
<sequence>MPTTRIELATFSLLVRRSTTEPSGLRDNTRLLDVDTGLVIPAAFTRTGKRMRELEVSVSVLSGEFLVFMDQGVFTVTLQGEHDVGNLCSNDRDP</sequence>
<gene>
    <name evidence="1" type="ORF">B0T17DRAFT_236463</name>
</gene>
<evidence type="ECO:0000313" key="1">
    <source>
        <dbReference type="EMBL" id="KAK0630974.1"/>
    </source>
</evidence>
<protein>
    <submittedName>
        <fullName evidence="1">Uncharacterized protein</fullName>
    </submittedName>
</protein>
<accession>A0AA39XBP6</accession>
<dbReference type="EMBL" id="JAULSR010000002">
    <property type="protein sequence ID" value="KAK0630974.1"/>
    <property type="molecule type" value="Genomic_DNA"/>
</dbReference>
<keyword evidence="2" id="KW-1185">Reference proteome</keyword>
<evidence type="ECO:0000313" key="2">
    <source>
        <dbReference type="Proteomes" id="UP001174934"/>
    </source>
</evidence>